<dbReference type="Gene3D" id="6.10.140.2220">
    <property type="match status" value="1"/>
</dbReference>
<dbReference type="InterPro" id="IPR052298">
    <property type="entry name" value="ZMYND10"/>
</dbReference>
<protein>
    <recommendedName>
        <fullName evidence="5">MYND-type domain-containing protein</fullName>
    </recommendedName>
</protein>
<dbReference type="GO" id="GO:0005737">
    <property type="term" value="C:cytoplasm"/>
    <property type="evidence" value="ECO:0007669"/>
    <property type="project" value="TreeGrafter"/>
</dbReference>
<reference evidence="6" key="2">
    <citation type="submission" date="2023-05" db="EMBL/GenBank/DDBJ databases">
        <authorList>
            <person name="Fouks B."/>
        </authorList>
    </citation>
    <scope>NUCLEOTIDE SEQUENCE</scope>
    <source>
        <strain evidence="6">Stay&amp;Tobe</strain>
        <tissue evidence="6">Testes</tissue>
    </source>
</reference>
<evidence type="ECO:0000313" key="6">
    <source>
        <dbReference type="EMBL" id="KAJ9585628.1"/>
    </source>
</evidence>
<sequence length="446" mass="51176">MAEALKDVLESGQTEFYIRTMEPSDIINLGSASWFEFHEHIQKLHQQAIIEAKEMKEEAVKDMIISYNKIHVLVYEAICVSVWKEKVLSRLLNKQVKFQTTLVPYMILFHEATAIEFLEVLLYHADSCEALGETSLELIDYSVFALIKLLANKCNVDTTKVSDNFDTSESIKEKQLTLDFNIGIKCISIIGCIAQNLDSLPLSATTHIFSTHDIPIILTNLIENKPWMKKTSGKTLKFEDCTWKEIKDEENMKVTRTEAQTWLALHHLLLDPRCPAHYDINEYRKNQLIKLQCFLHENVMDQLSPLIELKYWLAQLACSNPPSPSQRPLILEVIPKIRQKILEKYSKRWNSVANKHAQLVCDTDENHMKAITQSLNEAYDLDKIEALVLTPKPCVGCGEPAERKCSRCKAPYCGRECQVKNWPQHKSSCDFVHLKTVLEVCIINAI</sequence>
<dbReference type="PROSITE" id="PS50865">
    <property type="entry name" value="ZF_MYND_2"/>
    <property type="match status" value="1"/>
</dbReference>
<evidence type="ECO:0000256" key="2">
    <source>
        <dbReference type="ARBA" id="ARBA00022771"/>
    </source>
</evidence>
<accession>A0AAD8ECV1</accession>
<dbReference type="SUPFAM" id="SSF144232">
    <property type="entry name" value="HIT/MYND zinc finger-like"/>
    <property type="match status" value="1"/>
</dbReference>
<keyword evidence="1" id="KW-0479">Metal-binding</keyword>
<dbReference type="PANTHER" id="PTHR13244">
    <property type="entry name" value="ZINC FINGER MYND DOMAIN CONTAINING PROTEIN 10"/>
    <property type="match status" value="1"/>
</dbReference>
<evidence type="ECO:0000256" key="1">
    <source>
        <dbReference type="ARBA" id="ARBA00022723"/>
    </source>
</evidence>
<keyword evidence="3" id="KW-0862">Zinc</keyword>
<reference evidence="6" key="1">
    <citation type="journal article" date="2023" name="IScience">
        <title>Live-bearing cockroach genome reveals convergent evolutionary mechanisms linked to viviparity in insects and beyond.</title>
        <authorList>
            <person name="Fouks B."/>
            <person name="Harrison M.C."/>
            <person name="Mikhailova A.A."/>
            <person name="Marchal E."/>
            <person name="English S."/>
            <person name="Carruthers M."/>
            <person name="Jennings E.C."/>
            <person name="Chiamaka E.L."/>
            <person name="Frigard R.A."/>
            <person name="Pippel M."/>
            <person name="Attardo G.M."/>
            <person name="Benoit J.B."/>
            <person name="Bornberg-Bauer E."/>
            <person name="Tobe S.S."/>
        </authorList>
    </citation>
    <scope>NUCLEOTIDE SEQUENCE</scope>
    <source>
        <strain evidence="6">Stay&amp;Tobe</strain>
    </source>
</reference>
<dbReference type="Proteomes" id="UP001233999">
    <property type="component" value="Unassembled WGS sequence"/>
</dbReference>
<dbReference type="GO" id="GO:0008270">
    <property type="term" value="F:zinc ion binding"/>
    <property type="evidence" value="ECO:0007669"/>
    <property type="project" value="UniProtKB-KW"/>
</dbReference>
<proteinExistence type="predicted"/>
<feature type="domain" description="MYND-type" evidence="5">
    <location>
        <begin position="394"/>
        <end position="429"/>
    </location>
</feature>
<dbReference type="GO" id="GO:0036158">
    <property type="term" value="P:outer dynein arm assembly"/>
    <property type="evidence" value="ECO:0007669"/>
    <property type="project" value="TreeGrafter"/>
</dbReference>
<evidence type="ECO:0000259" key="5">
    <source>
        <dbReference type="PROSITE" id="PS50865"/>
    </source>
</evidence>
<evidence type="ECO:0000256" key="3">
    <source>
        <dbReference type="ARBA" id="ARBA00022833"/>
    </source>
</evidence>
<name>A0AAD8ECV1_DIPPU</name>
<dbReference type="GO" id="GO:0044458">
    <property type="term" value="P:motile cilium assembly"/>
    <property type="evidence" value="ECO:0007669"/>
    <property type="project" value="TreeGrafter"/>
</dbReference>
<dbReference type="PANTHER" id="PTHR13244:SF7">
    <property type="entry name" value="ZINC FINGER MYND DOMAIN-CONTAINING PROTEIN 10"/>
    <property type="match status" value="1"/>
</dbReference>
<dbReference type="InterPro" id="IPR002893">
    <property type="entry name" value="Znf_MYND"/>
</dbReference>
<gene>
    <name evidence="6" type="ORF">L9F63_002573</name>
</gene>
<evidence type="ECO:0000313" key="7">
    <source>
        <dbReference type="Proteomes" id="UP001233999"/>
    </source>
</evidence>
<organism evidence="6 7">
    <name type="scientific">Diploptera punctata</name>
    <name type="common">Pacific beetle cockroach</name>
    <dbReference type="NCBI Taxonomy" id="6984"/>
    <lineage>
        <taxon>Eukaryota</taxon>
        <taxon>Metazoa</taxon>
        <taxon>Ecdysozoa</taxon>
        <taxon>Arthropoda</taxon>
        <taxon>Hexapoda</taxon>
        <taxon>Insecta</taxon>
        <taxon>Pterygota</taxon>
        <taxon>Neoptera</taxon>
        <taxon>Polyneoptera</taxon>
        <taxon>Dictyoptera</taxon>
        <taxon>Blattodea</taxon>
        <taxon>Blaberoidea</taxon>
        <taxon>Blaberidae</taxon>
        <taxon>Diplopterinae</taxon>
        <taxon>Diploptera</taxon>
    </lineage>
</organism>
<dbReference type="GO" id="GO:0036159">
    <property type="term" value="P:inner dynein arm assembly"/>
    <property type="evidence" value="ECO:0007669"/>
    <property type="project" value="TreeGrafter"/>
</dbReference>
<evidence type="ECO:0000256" key="4">
    <source>
        <dbReference type="PROSITE-ProRule" id="PRU00134"/>
    </source>
</evidence>
<dbReference type="AlphaFoldDB" id="A0AAD8ECV1"/>
<dbReference type="GO" id="GO:0034451">
    <property type="term" value="C:centriolar satellite"/>
    <property type="evidence" value="ECO:0007669"/>
    <property type="project" value="TreeGrafter"/>
</dbReference>
<dbReference type="CDD" id="cd23020">
    <property type="entry name" value="zf-HIT"/>
    <property type="match status" value="1"/>
</dbReference>
<dbReference type="Pfam" id="PF01753">
    <property type="entry name" value="zf-MYND"/>
    <property type="match status" value="1"/>
</dbReference>
<keyword evidence="7" id="KW-1185">Reference proteome</keyword>
<dbReference type="EMBL" id="JASPKZ010007256">
    <property type="protein sequence ID" value="KAJ9585628.1"/>
    <property type="molecule type" value="Genomic_DNA"/>
</dbReference>
<comment type="caution">
    <text evidence="6">The sequence shown here is derived from an EMBL/GenBank/DDBJ whole genome shotgun (WGS) entry which is preliminary data.</text>
</comment>
<keyword evidence="2 4" id="KW-0863">Zinc-finger</keyword>